<keyword evidence="2" id="KW-0808">Transferase</keyword>
<reference evidence="2" key="1">
    <citation type="submission" date="2014-07" db="EMBL/GenBank/DDBJ databases">
        <authorList>
            <person name="Urmite Genomes Urmite Genomes"/>
        </authorList>
    </citation>
    <scope>NUCLEOTIDE SEQUENCE</scope>
    <source>
        <strain evidence="2">12M76_air</strain>
    </source>
</reference>
<feature type="domain" description="NadR/Ttd14 AAA" evidence="1">
    <location>
        <begin position="5"/>
        <end position="160"/>
    </location>
</feature>
<sequence>MKALVLTGPESTGKSWLAGELQRHFGGQLVSEYVREYIDQVQRDTCYDDVPLIAREQLRREDAARQQHPPLLILDTNLLSNLLWSQSLFGRAPDWLQAALLTRHYDRYLLLSPEGVPWVADGQRCQPALDERLVFHAACKRWLTTHDQPMVEIGGDWSARRSTVLSSVGQLLGN</sequence>
<dbReference type="GO" id="GO:0016301">
    <property type="term" value="F:kinase activity"/>
    <property type="evidence" value="ECO:0007669"/>
    <property type="project" value="UniProtKB-KW"/>
</dbReference>
<accession>A0A078MM08</accession>
<dbReference type="EMBL" id="LM997413">
    <property type="protein sequence ID" value="CEA06462.1"/>
    <property type="molecule type" value="Genomic_DNA"/>
</dbReference>
<dbReference type="OrthoDB" id="7057953at2"/>
<dbReference type="InterPro" id="IPR052735">
    <property type="entry name" value="NAD_biosynth-regulator"/>
</dbReference>
<dbReference type="PANTHER" id="PTHR37512:SF1">
    <property type="entry name" value="NADR_TTD14 AAA DOMAIN-CONTAINING PROTEIN"/>
    <property type="match status" value="1"/>
</dbReference>
<name>A0A078MM08_9PSED</name>
<protein>
    <submittedName>
        <fullName evidence="2">NAD metabolism ATPase/kinase-like protein</fullName>
    </submittedName>
</protein>
<evidence type="ECO:0000313" key="2">
    <source>
        <dbReference type="EMBL" id="CEA06462.1"/>
    </source>
</evidence>
<keyword evidence="2" id="KW-0418">Kinase</keyword>
<organism evidence="2">
    <name type="scientific">Pseudomonas saudimassiliensis</name>
    <dbReference type="NCBI Taxonomy" id="1461581"/>
    <lineage>
        <taxon>Bacteria</taxon>
        <taxon>Pseudomonadati</taxon>
        <taxon>Pseudomonadota</taxon>
        <taxon>Gammaproteobacteria</taxon>
        <taxon>Pseudomonadales</taxon>
        <taxon>Pseudomonadaceae</taxon>
        <taxon>Pseudomonas</taxon>
    </lineage>
</organism>
<dbReference type="Gene3D" id="3.40.50.300">
    <property type="entry name" value="P-loop containing nucleotide triphosphate hydrolases"/>
    <property type="match status" value="1"/>
</dbReference>
<dbReference type="InterPro" id="IPR027417">
    <property type="entry name" value="P-loop_NTPase"/>
</dbReference>
<dbReference type="PANTHER" id="PTHR37512">
    <property type="entry name" value="TRIFUNCTIONAL NAD BIOSYNTHESIS/REGULATOR PROTEIN NADR"/>
    <property type="match status" value="1"/>
</dbReference>
<evidence type="ECO:0000259" key="1">
    <source>
        <dbReference type="Pfam" id="PF13521"/>
    </source>
</evidence>
<dbReference type="PATRIC" id="fig|1461581.3.peg.2806"/>
<gene>
    <name evidence="2" type="ORF">BN1049_02850</name>
</gene>
<proteinExistence type="predicted"/>
<dbReference type="AlphaFoldDB" id="A0A078MM08"/>
<dbReference type="SUPFAM" id="SSF52540">
    <property type="entry name" value="P-loop containing nucleoside triphosphate hydrolases"/>
    <property type="match status" value="1"/>
</dbReference>
<dbReference type="RefSeq" id="WP_044500985.1">
    <property type="nucleotide sequence ID" value="NZ_LK391969.1"/>
</dbReference>
<dbReference type="Pfam" id="PF13521">
    <property type="entry name" value="AAA_28"/>
    <property type="match status" value="1"/>
</dbReference>
<dbReference type="EMBL" id="LK391969">
    <property type="protein sequence ID" value="CEF27887.1"/>
    <property type="molecule type" value="Genomic_DNA"/>
</dbReference>
<dbReference type="InterPro" id="IPR038727">
    <property type="entry name" value="NadR/Ttd14_AAA_dom"/>
</dbReference>